<comment type="caution">
    <text evidence="2">The sequence shown here is derived from an EMBL/GenBank/DDBJ whole genome shotgun (WGS) entry which is preliminary data.</text>
</comment>
<feature type="region of interest" description="Disordered" evidence="1">
    <location>
        <begin position="99"/>
        <end position="125"/>
    </location>
</feature>
<evidence type="ECO:0000313" key="3">
    <source>
        <dbReference type="Proteomes" id="UP001149079"/>
    </source>
</evidence>
<keyword evidence="3" id="KW-1185">Reference proteome</keyword>
<dbReference type="Proteomes" id="UP001149079">
    <property type="component" value="Unassembled WGS sequence"/>
</dbReference>
<protein>
    <submittedName>
        <fullName evidence="2">Uncharacterized protein</fullName>
    </submittedName>
</protein>
<dbReference type="AlphaFoldDB" id="A0A9W9L0T9"/>
<organism evidence="2 3">
    <name type="scientific">Penicillium bovifimosum</name>
    <dbReference type="NCBI Taxonomy" id="126998"/>
    <lineage>
        <taxon>Eukaryota</taxon>
        <taxon>Fungi</taxon>
        <taxon>Dikarya</taxon>
        <taxon>Ascomycota</taxon>
        <taxon>Pezizomycotina</taxon>
        <taxon>Eurotiomycetes</taxon>
        <taxon>Eurotiomycetidae</taxon>
        <taxon>Eurotiales</taxon>
        <taxon>Aspergillaceae</taxon>
        <taxon>Penicillium</taxon>
    </lineage>
</organism>
<gene>
    <name evidence="2" type="ORF">N7515_006515</name>
</gene>
<feature type="region of interest" description="Disordered" evidence="1">
    <location>
        <begin position="149"/>
        <end position="190"/>
    </location>
</feature>
<feature type="region of interest" description="Disordered" evidence="1">
    <location>
        <begin position="55"/>
        <end position="76"/>
    </location>
</feature>
<dbReference type="RefSeq" id="XP_056520855.1">
    <property type="nucleotide sequence ID" value="XM_056667259.1"/>
</dbReference>
<evidence type="ECO:0000256" key="1">
    <source>
        <dbReference type="SAM" id="MobiDB-lite"/>
    </source>
</evidence>
<dbReference type="GeneID" id="81406429"/>
<sequence>MIRRAPTIIVLDQNDVDSHLERIYLRDSLTTSFEQLRLNENEGFDLLAHLPMSSGVSSDPSEDIEESGLGQGGCSRYEDASSSKYKSCASIDGNPPTSVIKSCLRSPDMRQQQSSSSQNAVSSEVYPCRPDRFVDPARLKVKFALSSQAFQHKGSSHSPEGETDPRGNNDQAGHIDAIGPPPVAIDSSSSTPQISFLSCAVSSSPSTAKLPLPLPHRDLTLAPATDEAMVAERTVSPASIGGDRGSHAKLVTELD</sequence>
<dbReference type="OrthoDB" id="4359969at2759"/>
<evidence type="ECO:0000313" key="2">
    <source>
        <dbReference type="EMBL" id="KAJ5130476.1"/>
    </source>
</evidence>
<dbReference type="EMBL" id="JAPQKL010000005">
    <property type="protein sequence ID" value="KAJ5130476.1"/>
    <property type="molecule type" value="Genomic_DNA"/>
</dbReference>
<proteinExistence type="predicted"/>
<name>A0A9W9L0T9_9EURO</name>
<accession>A0A9W9L0T9</accession>
<reference evidence="2" key="2">
    <citation type="journal article" date="2023" name="IMA Fungus">
        <title>Comparative genomic study of the Penicillium genus elucidates a diverse pangenome and 15 lateral gene transfer events.</title>
        <authorList>
            <person name="Petersen C."/>
            <person name="Sorensen T."/>
            <person name="Nielsen M.R."/>
            <person name="Sondergaard T.E."/>
            <person name="Sorensen J.L."/>
            <person name="Fitzpatrick D.A."/>
            <person name="Frisvad J.C."/>
            <person name="Nielsen K.L."/>
        </authorList>
    </citation>
    <scope>NUCLEOTIDE SEQUENCE</scope>
    <source>
        <strain evidence="2">IBT 22155</strain>
    </source>
</reference>
<reference evidence="2" key="1">
    <citation type="submission" date="2022-11" db="EMBL/GenBank/DDBJ databases">
        <authorList>
            <person name="Petersen C."/>
        </authorList>
    </citation>
    <scope>NUCLEOTIDE SEQUENCE</scope>
    <source>
        <strain evidence="2">IBT 22155</strain>
    </source>
</reference>